<evidence type="ECO:0000259" key="6">
    <source>
        <dbReference type="Pfam" id="PF08314"/>
    </source>
</evidence>
<dbReference type="AlphaFoldDB" id="A0AAV0AG92"/>
<evidence type="ECO:0000256" key="3">
    <source>
        <dbReference type="ARBA" id="ARBA00022824"/>
    </source>
</evidence>
<keyword evidence="2" id="KW-0813">Transport</keyword>
<dbReference type="InterPro" id="IPR013244">
    <property type="entry name" value="Sec39_domain"/>
</dbReference>
<protein>
    <submittedName>
        <fullName evidence="7">Secretory pathway protein Sec39-domain-containing protein</fullName>
    </submittedName>
</protein>
<feature type="compositionally biased region" description="Basic and acidic residues" evidence="5">
    <location>
        <begin position="1050"/>
        <end position="1063"/>
    </location>
</feature>
<gene>
    <name evidence="7" type="ORF">PPACK8108_LOCUS1580</name>
</gene>
<evidence type="ECO:0000256" key="4">
    <source>
        <dbReference type="ARBA" id="ARBA00022927"/>
    </source>
</evidence>
<proteinExistence type="predicted"/>
<feature type="domain" description="Sec39" evidence="6">
    <location>
        <begin position="339"/>
        <end position="927"/>
    </location>
</feature>
<dbReference type="Pfam" id="PF08314">
    <property type="entry name" value="Sec39"/>
    <property type="match status" value="1"/>
</dbReference>
<dbReference type="EMBL" id="CALTRL010000210">
    <property type="protein sequence ID" value="CAH7667189.1"/>
    <property type="molecule type" value="Genomic_DNA"/>
</dbReference>
<keyword evidence="8" id="KW-1185">Reference proteome</keyword>
<keyword evidence="3" id="KW-0256">Endoplasmic reticulum</keyword>
<organism evidence="7 8">
    <name type="scientific">Phakopsora pachyrhizi</name>
    <name type="common">Asian soybean rust disease fungus</name>
    <dbReference type="NCBI Taxonomy" id="170000"/>
    <lineage>
        <taxon>Eukaryota</taxon>
        <taxon>Fungi</taxon>
        <taxon>Dikarya</taxon>
        <taxon>Basidiomycota</taxon>
        <taxon>Pucciniomycotina</taxon>
        <taxon>Pucciniomycetes</taxon>
        <taxon>Pucciniales</taxon>
        <taxon>Phakopsoraceae</taxon>
        <taxon>Phakopsora</taxon>
    </lineage>
</organism>
<evidence type="ECO:0000256" key="5">
    <source>
        <dbReference type="SAM" id="MobiDB-lite"/>
    </source>
</evidence>
<dbReference type="PANTHER" id="PTHR15922:SF2">
    <property type="entry name" value="NBAS SUBUNIT OF NRZ TETHERING COMPLEX"/>
    <property type="match status" value="1"/>
</dbReference>
<name>A0AAV0AG92_PHAPC</name>
<evidence type="ECO:0000313" key="7">
    <source>
        <dbReference type="EMBL" id="CAH7667189.1"/>
    </source>
</evidence>
<dbReference type="GO" id="GO:0070939">
    <property type="term" value="C:Dsl1/NZR complex"/>
    <property type="evidence" value="ECO:0007669"/>
    <property type="project" value="TreeGrafter"/>
</dbReference>
<dbReference type="GO" id="GO:0006890">
    <property type="term" value="P:retrograde vesicle-mediated transport, Golgi to endoplasmic reticulum"/>
    <property type="evidence" value="ECO:0007669"/>
    <property type="project" value="InterPro"/>
</dbReference>
<dbReference type="GO" id="GO:0015031">
    <property type="term" value="P:protein transport"/>
    <property type="evidence" value="ECO:0007669"/>
    <property type="project" value="UniProtKB-KW"/>
</dbReference>
<dbReference type="PANTHER" id="PTHR15922">
    <property type="entry name" value="NEUROBLASTOMA-AMPLIFIED SEQUENCE"/>
    <property type="match status" value="1"/>
</dbReference>
<evidence type="ECO:0000256" key="1">
    <source>
        <dbReference type="ARBA" id="ARBA00004240"/>
    </source>
</evidence>
<feature type="compositionally biased region" description="Polar residues" evidence="5">
    <location>
        <begin position="1022"/>
        <end position="1038"/>
    </location>
</feature>
<accession>A0AAV0AG92</accession>
<comment type="caution">
    <text evidence="7">The sequence shown here is derived from an EMBL/GenBank/DDBJ whole genome shotgun (WGS) entry which is preliminary data.</text>
</comment>
<keyword evidence="4" id="KW-0653">Protein transport</keyword>
<evidence type="ECO:0000256" key="2">
    <source>
        <dbReference type="ARBA" id="ARBA00022448"/>
    </source>
</evidence>
<reference evidence="7" key="1">
    <citation type="submission" date="2022-06" db="EMBL/GenBank/DDBJ databases">
        <authorList>
            <consortium name="SYNGENTA / RWTH Aachen University"/>
        </authorList>
    </citation>
    <scope>NUCLEOTIDE SEQUENCE</scope>
</reference>
<comment type="subcellular location">
    <subcellularLocation>
        <location evidence="1">Endoplasmic reticulum</location>
    </subcellularLocation>
</comment>
<sequence length="1100" mass="123547">MDEGTLQLQQSISNRDWKQSLSISDSLSIKPSYVHKNIISDQLLSSRPLSIASLRVVSEDDPAWTIRSIIKSIESTILSEEEDGSAENLDSDFITQDFQSLFEILQRCIDKRTKELMIDGVDNLTLSNILNYSEAEKNNYLEEIEKLKVLIENDSEVEEACSAAWISSQLNSRWKLYCELYLSSKFRPYTRASHSEGFDDQNEGQIDNENDQIDELGWDESDLNLQLELDEELMDQNQISFPEFYRMEIQHLAQIFALTLQLDRLRHLISTERVELEPSEIVDLIPLHARPSDLSYGEDLIALLPRPKVYPFPTTSKFNILSFIFEEERFIDPEPKTSLDVQQLTDWYLRRVRAIDDYTGCVDAALEFVQHGAAAGVTGLELIAEDLSLLAKLLYEAPHSETFDCYSWSLRDWETKSTEEILSSYLGGSSPSSLITDIQRLALPYLSVVESRRARLSDPGAESTIPDALRNWALSQSKNLTLLFPLIKSSSPTLKNPQRIIKSNEELARVAIACLYSSPTVDDWDCMGHIYECMPAFPEAEPPPDGFDSAQFLCDQLSRPGLLSDDKSAHKLYDSLLEVNDGCLSVILDALDEHLISAEMLATWNVPIRLAELVTRFYGSKAQQEQLASRIARQEGTAEIEEEEEWESIMEAMVELSKPGRALNLLDGTQVIRLFFSGLLSSGKFNIAKSLFTSLDGSRSLDTDVQEQLVIAASREFYDNAESGNLSDRDMKMALECLSVVPQSIQIRRERDFIEATSRLSSFRLESQPGLLMSPIEIRLKPNKLDLIQQILQENENAYQHPDLIMELINKLGHGESSLAQTKALSMVVDSALTVADFSRASETCERMLSILVEARKKSRRVEPLEKVEQVSAIVWKTCERLGSCVGLDYQTGDTGKRSRFLGHALTICPAEEISGLLVRFRKVETEEKMIEERMILVEKSGGFTNVIGARKFIKNPIEIERSLTESPVSSAVNLGGELASLTIERAVSLFPFNSHMRGRRSGSITTSSTPPLPTLPVPLSQNEHYQQRTNSTEQTGVINEEEDGGTKSLRMEDGGSDRNKDFLKPLSNLAGADRLTTALSNKFTSGVGWLIGANEDDLQ</sequence>
<dbReference type="Proteomes" id="UP001153365">
    <property type="component" value="Unassembled WGS sequence"/>
</dbReference>
<feature type="region of interest" description="Disordered" evidence="5">
    <location>
        <begin position="999"/>
        <end position="1063"/>
    </location>
</feature>
<evidence type="ECO:0000313" key="8">
    <source>
        <dbReference type="Proteomes" id="UP001153365"/>
    </source>
</evidence>
<dbReference type="GO" id="GO:0000149">
    <property type="term" value="F:SNARE binding"/>
    <property type="evidence" value="ECO:0007669"/>
    <property type="project" value="TreeGrafter"/>
</dbReference>